<keyword evidence="5" id="KW-1185">Reference proteome</keyword>
<evidence type="ECO:0000313" key="5">
    <source>
        <dbReference type="Proteomes" id="UP000050833"/>
    </source>
</evidence>
<dbReference type="EMBL" id="LLKB01000005">
    <property type="protein sequence ID" value="KQC85623.1"/>
    <property type="molecule type" value="Genomic_DNA"/>
</dbReference>
<evidence type="ECO:0000256" key="3">
    <source>
        <dbReference type="ARBA" id="ARBA00023163"/>
    </source>
</evidence>
<comment type="caution">
    <text evidence="4">The sequence shown here is derived from an EMBL/GenBank/DDBJ whole genome shotgun (WGS) entry which is preliminary data.</text>
</comment>
<gene>
    <name evidence="4" type="ORF">APZ18_11080</name>
</gene>
<dbReference type="NCBIfam" id="TIGR02844">
    <property type="entry name" value="spore_III_D"/>
    <property type="match status" value="1"/>
</dbReference>
<dbReference type="PROSITE" id="PS00894">
    <property type="entry name" value="HTH_DEOR_1"/>
    <property type="match status" value="1"/>
</dbReference>
<accession>A0AAW3JU67</accession>
<proteinExistence type="predicted"/>
<dbReference type="InterPro" id="IPR018356">
    <property type="entry name" value="Tscrpt_reg_HTH_DeoR_CS"/>
</dbReference>
<keyword evidence="2" id="KW-0238">DNA-binding</keyword>
<dbReference type="InterPro" id="IPR014208">
    <property type="entry name" value="Spore_III_D"/>
</dbReference>
<evidence type="ECO:0000256" key="1">
    <source>
        <dbReference type="ARBA" id="ARBA00023015"/>
    </source>
</evidence>
<evidence type="ECO:0000313" key="4">
    <source>
        <dbReference type="EMBL" id="KQC85623.1"/>
    </source>
</evidence>
<keyword evidence="3" id="KW-0804">Transcription</keyword>
<reference evidence="4 5" key="1">
    <citation type="submission" date="2015-10" db="EMBL/GenBank/DDBJ databases">
        <title>Butyribacter intestini gen. nov., sp. nov., a butyric acid-producing bacterium of the family Lachnospiraceae isolated from the human faeces.</title>
        <authorList>
            <person name="Zou Y."/>
            <person name="Xue W."/>
            <person name="Luo G."/>
            <person name="Lv M."/>
        </authorList>
    </citation>
    <scope>NUCLEOTIDE SEQUENCE [LARGE SCALE GENOMIC DNA]</scope>
    <source>
        <strain evidence="4 5">TF01-11</strain>
    </source>
</reference>
<dbReference type="Pfam" id="PF12116">
    <property type="entry name" value="SpoIIID"/>
    <property type="match status" value="1"/>
</dbReference>
<dbReference type="GO" id="GO:0003700">
    <property type="term" value="F:DNA-binding transcription factor activity"/>
    <property type="evidence" value="ECO:0007669"/>
    <property type="project" value="InterPro"/>
</dbReference>
<dbReference type="Proteomes" id="UP000050833">
    <property type="component" value="Unassembled WGS sequence"/>
</dbReference>
<organism evidence="4 5">
    <name type="scientific">Butyribacter intestini</name>
    <dbReference type="NCBI Taxonomy" id="1703332"/>
    <lineage>
        <taxon>Bacteria</taxon>
        <taxon>Bacillati</taxon>
        <taxon>Bacillota</taxon>
        <taxon>Clostridia</taxon>
        <taxon>Lachnospirales</taxon>
        <taxon>Lachnospiraceae</taxon>
        <taxon>Butyribacter</taxon>
    </lineage>
</organism>
<evidence type="ECO:0000256" key="2">
    <source>
        <dbReference type="ARBA" id="ARBA00023125"/>
    </source>
</evidence>
<name>A0AAW3JU67_9FIRM</name>
<protein>
    <submittedName>
        <fullName evidence="4">Stage III sporulation protein D</fullName>
    </submittedName>
</protein>
<keyword evidence="1" id="KW-0805">Transcription regulation</keyword>
<dbReference type="AlphaFoldDB" id="A0AAW3JU67"/>
<dbReference type="GO" id="GO:0003677">
    <property type="term" value="F:DNA binding"/>
    <property type="evidence" value="ECO:0007669"/>
    <property type="project" value="UniProtKB-KW"/>
</dbReference>
<sequence length="84" mass="9544">MDERLSQRAVSLANYMIENKSTVRQAAKVFGVSKSTVHKDLTERLENIDSSLAGQVREVLDLNKSERHIRGGMATKEKYAHMHM</sequence>